<keyword evidence="2" id="KW-0472">Membrane</keyword>
<keyword evidence="3" id="KW-0732">Signal</keyword>
<protein>
    <recommendedName>
        <fullName evidence="6">Bacterial repeat domain-containing protein</fullName>
    </recommendedName>
</protein>
<dbReference type="EMBL" id="CP019962">
    <property type="protein sequence ID" value="ARD64169.1"/>
    <property type="molecule type" value="Genomic_DNA"/>
</dbReference>
<feature type="region of interest" description="Disordered" evidence="1">
    <location>
        <begin position="190"/>
        <end position="246"/>
    </location>
</feature>
<keyword evidence="2" id="KW-1133">Transmembrane helix</keyword>
<gene>
    <name evidence="4" type="ORF">B2M23_00775</name>
</gene>
<feature type="chain" id="PRO_5042151598" description="Bacterial repeat domain-containing protein" evidence="3">
    <location>
        <begin position="36"/>
        <end position="291"/>
    </location>
</feature>
<dbReference type="Proteomes" id="UP000192391">
    <property type="component" value="Chromosome"/>
</dbReference>
<accession>A0AAC9W1R4</accession>
<proteinExistence type="predicted"/>
<feature type="signal peptide" evidence="3">
    <location>
        <begin position="1"/>
        <end position="35"/>
    </location>
</feature>
<evidence type="ECO:0000256" key="2">
    <source>
        <dbReference type="SAM" id="Phobius"/>
    </source>
</evidence>
<name>A0AAC9W1R4_EUBLI</name>
<evidence type="ECO:0000256" key="1">
    <source>
        <dbReference type="SAM" id="MobiDB-lite"/>
    </source>
</evidence>
<feature type="compositionally biased region" description="Low complexity" evidence="1">
    <location>
        <begin position="195"/>
        <end position="208"/>
    </location>
</feature>
<dbReference type="KEGG" id="elim:B2M23_00775"/>
<evidence type="ECO:0000313" key="4">
    <source>
        <dbReference type="EMBL" id="ARD64169.1"/>
    </source>
</evidence>
<evidence type="ECO:0000313" key="5">
    <source>
        <dbReference type="Proteomes" id="UP000192391"/>
    </source>
</evidence>
<keyword evidence="2" id="KW-0812">Transmembrane</keyword>
<dbReference type="Gene3D" id="3.10.20.320">
    <property type="entry name" value="Putative peptidoglycan bound protein (lpxtg motif)"/>
    <property type="match status" value="1"/>
</dbReference>
<feature type="transmembrane region" description="Helical" evidence="2">
    <location>
        <begin position="263"/>
        <end position="284"/>
    </location>
</feature>
<dbReference type="AlphaFoldDB" id="A0AAC9W1R4"/>
<evidence type="ECO:0008006" key="6">
    <source>
        <dbReference type="Google" id="ProtNLM"/>
    </source>
</evidence>
<sequence>MNVLKRKMNRILAAIITSAMAFMMMGIALPAAAHAEETKDYNIEFKAGAEGSIAGDTSYTQPVTYGGKLDAESVAAMVQPNTGYYFTDWNKTVETTVTGKATYVAQYAKIIEEASYRVRYLDTYGNELATQKVVAASKGGTVVEYARQIDGYIPDAEGKSTTIAAEGTEIDFVYTPADNPAFETRPGVVPVTGQPGDTGTAATLPGGTTTPGGGGTNPPGDNPPGENIEGRDTPLGQPDEETIDPNETPLANAAKQVGGMANLIMIGVGAVALLAILITAIIVYRKKKARQ</sequence>
<evidence type="ECO:0000256" key="3">
    <source>
        <dbReference type="SAM" id="SignalP"/>
    </source>
</evidence>
<dbReference type="RefSeq" id="WP_038350893.1">
    <property type="nucleotide sequence ID" value="NZ_CP019962.1"/>
</dbReference>
<organism evidence="4 5">
    <name type="scientific">Eubacterium limosum</name>
    <dbReference type="NCBI Taxonomy" id="1736"/>
    <lineage>
        <taxon>Bacteria</taxon>
        <taxon>Bacillati</taxon>
        <taxon>Bacillota</taxon>
        <taxon>Clostridia</taxon>
        <taxon>Eubacteriales</taxon>
        <taxon>Eubacteriaceae</taxon>
        <taxon>Eubacterium</taxon>
    </lineage>
</organism>
<reference evidence="5" key="1">
    <citation type="journal article" date="2017" name="Sci. Rep.">
        <title>Determination of the Genome and Primary Transcriptome of Syngas Fermenting Eubacterium limosum ATCC 8486.</title>
        <authorList>
            <person name="Song Y."/>
            <person name="Shin J."/>
            <person name="Jeong Y."/>
            <person name="Jin S."/>
            <person name="Lee J.K."/>
            <person name="Kim D.R."/>
            <person name="Kim S.C."/>
            <person name="Cho S."/>
            <person name="Cho B.K."/>
        </authorList>
    </citation>
    <scope>NUCLEOTIDE SEQUENCE [LARGE SCALE GENOMIC DNA]</scope>
    <source>
        <strain evidence="5">ATCC 8486</strain>
    </source>
</reference>